<dbReference type="Pfam" id="PF11151">
    <property type="entry name" value="DUF2929"/>
    <property type="match status" value="1"/>
</dbReference>
<protein>
    <submittedName>
        <fullName evidence="2">YjzD family protein</fullName>
    </submittedName>
</protein>
<reference evidence="2" key="1">
    <citation type="submission" date="2022-07" db="EMBL/GenBank/DDBJ databases">
        <authorList>
            <person name="Li W.-J."/>
            <person name="Deng Q.-Q."/>
        </authorList>
    </citation>
    <scope>NUCLEOTIDE SEQUENCE</scope>
    <source>
        <strain evidence="2">SYSU M60031</strain>
    </source>
</reference>
<keyword evidence="3" id="KW-1185">Reference proteome</keyword>
<keyword evidence="1" id="KW-1133">Transmembrane helix</keyword>
<dbReference type="InterPro" id="IPR021324">
    <property type="entry name" value="DUF2929"/>
</dbReference>
<sequence>MRFVWAFIWSFLLVQMISYVIGAMTGNEYNFANASIMSVVFAVLVIAIGSLIPNDPVPHHEHH</sequence>
<accession>A0AA42BSB9</accession>
<feature type="transmembrane region" description="Helical" evidence="1">
    <location>
        <begin position="32"/>
        <end position="52"/>
    </location>
</feature>
<comment type="caution">
    <text evidence="2">The sequence shown here is derived from an EMBL/GenBank/DDBJ whole genome shotgun (WGS) entry which is preliminary data.</text>
</comment>
<keyword evidence="1" id="KW-0472">Membrane</keyword>
<gene>
    <name evidence="2" type="ORF">NK662_07030</name>
</gene>
<dbReference type="Proteomes" id="UP001156102">
    <property type="component" value="Unassembled WGS sequence"/>
</dbReference>
<dbReference type="AlphaFoldDB" id="A0AA42BSB9"/>
<evidence type="ECO:0000313" key="3">
    <source>
        <dbReference type="Proteomes" id="UP001156102"/>
    </source>
</evidence>
<evidence type="ECO:0000256" key="1">
    <source>
        <dbReference type="SAM" id="Phobius"/>
    </source>
</evidence>
<dbReference type="RefSeq" id="WP_254758208.1">
    <property type="nucleotide sequence ID" value="NZ_JANCLT010000003.1"/>
</dbReference>
<proteinExistence type="predicted"/>
<dbReference type="EMBL" id="JANCLT010000003">
    <property type="protein sequence ID" value="MCP8968293.1"/>
    <property type="molecule type" value="Genomic_DNA"/>
</dbReference>
<keyword evidence="1" id="KW-0812">Transmembrane</keyword>
<evidence type="ECO:0000313" key="2">
    <source>
        <dbReference type="EMBL" id="MCP8968293.1"/>
    </source>
</evidence>
<organism evidence="2 3">
    <name type="scientific">Ectobacillus ponti</name>
    <dbReference type="NCBI Taxonomy" id="2961894"/>
    <lineage>
        <taxon>Bacteria</taxon>
        <taxon>Bacillati</taxon>
        <taxon>Bacillota</taxon>
        <taxon>Bacilli</taxon>
        <taxon>Bacillales</taxon>
        <taxon>Bacillaceae</taxon>
        <taxon>Ectobacillus</taxon>
    </lineage>
</organism>
<name>A0AA42BSB9_9BACI</name>